<dbReference type="SMART" id="SM00733">
    <property type="entry name" value="Mterf"/>
    <property type="match status" value="3"/>
</dbReference>
<organism evidence="7 8">
    <name type="scientific">Clitoria ternatea</name>
    <name type="common">Butterfly pea</name>
    <dbReference type="NCBI Taxonomy" id="43366"/>
    <lineage>
        <taxon>Eukaryota</taxon>
        <taxon>Viridiplantae</taxon>
        <taxon>Streptophyta</taxon>
        <taxon>Embryophyta</taxon>
        <taxon>Tracheophyta</taxon>
        <taxon>Spermatophyta</taxon>
        <taxon>Magnoliopsida</taxon>
        <taxon>eudicotyledons</taxon>
        <taxon>Gunneridae</taxon>
        <taxon>Pentapetalae</taxon>
        <taxon>rosids</taxon>
        <taxon>fabids</taxon>
        <taxon>Fabales</taxon>
        <taxon>Fabaceae</taxon>
        <taxon>Papilionoideae</taxon>
        <taxon>50 kb inversion clade</taxon>
        <taxon>NPAAA clade</taxon>
        <taxon>indigoferoid/millettioid clade</taxon>
        <taxon>Phaseoleae</taxon>
        <taxon>Clitoria</taxon>
    </lineage>
</organism>
<comment type="similarity">
    <text evidence="6">Belongs to the short-chain dehydrogenases/reductases (SDR) family. SDR65C subfamily.</text>
</comment>
<evidence type="ECO:0000256" key="1">
    <source>
        <dbReference type="ARBA" id="ARBA00007692"/>
    </source>
</evidence>
<dbReference type="GO" id="GO:0016491">
    <property type="term" value="F:oxidoreductase activity"/>
    <property type="evidence" value="ECO:0007669"/>
    <property type="project" value="UniProtKB-KW"/>
</dbReference>
<comment type="similarity">
    <text evidence="1">Belongs to the mTERF family.</text>
</comment>
<evidence type="ECO:0000313" key="8">
    <source>
        <dbReference type="Proteomes" id="UP001359559"/>
    </source>
</evidence>
<dbReference type="InterPro" id="IPR045000">
    <property type="entry name" value="TR"/>
</dbReference>
<dbReference type="InterPro" id="IPR036291">
    <property type="entry name" value="NAD(P)-bd_dom_sf"/>
</dbReference>
<evidence type="ECO:0000313" key="7">
    <source>
        <dbReference type="EMBL" id="KAK7262500.1"/>
    </source>
</evidence>
<dbReference type="PANTHER" id="PTHR42898">
    <property type="entry name" value="TROPINONE REDUCTASE"/>
    <property type="match status" value="1"/>
</dbReference>
<keyword evidence="2" id="KW-0804">Transcription</keyword>
<dbReference type="FunFam" id="3.40.50.720:FF:000084">
    <property type="entry name" value="Short-chain dehydrogenase reductase"/>
    <property type="match status" value="1"/>
</dbReference>
<dbReference type="InterPro" id="IPR002347">
    <property type="entry name" value="SDR_fam"/>
</dbReference>
<dbReference type="SUPFAM" id="SSF51735">
    <property type="entry name" value="NAD(P)-binding Rossmann-fold domains"/>
    <property type="match status" value="1"/>
</dbReference>
<dbReference type="Proteomes" id="UP001359559">
    <property type="component" value="Unassembled WGS sequence"/>
</dbReference>
<dbReference type="Pfam" id="PF02536">
    <property type="entry name" value="mTERF"/>
    <property type="match status" value="1"/>
</dbReference>
<dbReference type="EMBL" id="JAYKXN010000008">
    <property type="protein sequence ID" value="KAK7262500.1"/>
    <property type="molecule type" value="Genomic_DNA"/>
</dbReference>
<evidence type="ECO:0000256" key="5">
    <source>
        <dbReference type="ARBA" id="ARBA00023002"/>
    </source>
</evidence>
<protein>
    <submittedName>
        <fullName evidence="7">Uncharacterized protein</fullName>
    </submittedName>
</protein>
<proteinExistence type="inferred from homology"/>
<evidence type="ECO:0000256" key="2">
    <source>
        <dbReference type="ARBA" id="ARBA00022472"/>
    </source>
</evidence>
<keyword evidence="3" id="KW-0521">NADP</keyword>
<keyword evidence="4" id="KW-0809">Transit peptide</keyword>
<gene>
    <name evidence="7" type="ORF">RJT34_30074</name>
</gene>
<dbReference type="PANTHER" id="PTHR42898:SF2">
    <property type="entry name" value="ENOYL-(ACYL CARRIER) REDUCTASE"/>
    <property type="match status" value="1"/>
</dbReference>
<dbReference type="GO" id="GO:0006353">
    <property type="term" value="P:DNA-templated transcription termination"/>
    <property type="evidence" value="ECO:0007669"/>
    <property type="project" value="UniProtKB-KW"/>
</dbReference>
<dbReference type="FunFam" id="1.25.70.10:FF:000017">
    <property type="entry name" value="Transcription termination factor MTEF18, mitochondrial"/>
    <property type="match status" value="1"/>
</dbReference>
<dbReference type="PRINTS" id="PR00080">
    <property type="entry name" value="SDRFAMILY"/>
</dbReference>
<comment type="caution">
    <text evidence="7">The sequence shown here is derived from an EMBL/GenBank/DDBJ whole genome shotgun (WGS) entry which is preliminary data.</text>
</comment>
<keyword evidence="5" id="KW-0560">Oxidoreductase</keyword>
<keyword evidence="2" id="KW-0806">Transcription termination</keyword>
<dbReference type="GO" id="GO:0003676">
    <property type="term" value="F:nucleic acid binding"/>
    <property type="evidence" value="ECO:0007669"/>
    <property type="project" value="InterPro"/>
</dbReference>
<dbReference type="Gene3D" id="3.40.50.720">
    <property type="entry name" value="NAD(P)-binding Rossmann-like Domain"/>
    <property type="match status" value="1"/>
</dbReference>
<dbReference type="InterPro" id="IPR038538">
    <property type="entry name" value="MTERF_sf"/>
</dbReference>
<evidence type="ECO:0000256" key="6">
    <source>
        <dbReference type="ARBA" id="ARBA00025714"/>
    </source>
</evidence>
<evidence type="ECO:0000256" key="4">
    <source>
        <dbReference type="ARBA" id="ARBA00022946"/>
    </source>
</evidence>
<sequence length="934" mass="105120">MASLRATLPLLLQSHTDSSITTSFNLRKTSHFYRMMRPIRSHSPTNSITPLAQRRWTLEGMTALVTGGTRGIGHAIVEELTGFGARVHTCARNEDDLNKCLKNWNGSGFEVTGSVCDVSLPTQREALMEAVSSVFNGKLNILINNVGTNIRKPVTDFTSAEFSSLIDTNLGSTFHICQLAYPLLKESGMGSVVFISSVSGFVSLKSMSVQGATKGAINQLTKNLACEWAKDNIRSNAVAPWYIRTSMVERVLSSKDYLEEVYSRTPLRRLGDPSEVSSVVAFLCLPASSYITGQIICIDGGMSVNAVVLIWEFCLNIWFWFMPGVRAEPDVYLAKIVDRMRDTEPAMQVLLQYTRLLALLLGSGEKTVNCSIEQHRRKTDRERKRSQRNKETMLLHRHLCTTTLKIPWKYKKVAISTGQKALTEYLHATRSIPYAYAEQIATNSPISLTNLISKLGTFSSSHFPSNLNKFLRYNPINEFEFFFESIGIHPSRFPSLLPHNKFFFSEDGTFFDSACALSEFGFPWNKLGVLYLESGCVFKWGASELKDRLCALKSFGFCNVQLVGICLAFPFVFSGQLGGGEVEGFLNDLRLVFLEFGLAGFVEGNMDDWYEVCRKIKVFYDLNGGGNIGELVGKNKGVILEHGEGVLVEKAVFFGRFGAKKEDIARLILEGPELLSIDLETTVINVLKLLKHFGMDSKGVEDVRRNYGHVLGTVKMTNLPYVMNALGLHAWFFDKIKDGNHLLLVSYLAGYPNENRDRGYLRRLKTIHASRTPAHSISKLNFLHTIGFGENALTMNILNHMHGTSSELQDRFDCLLDLGIEFSKVCKMIRVHPRILSQNPQSVKQKVKFLCQEMGRSTDNLASFPSYLCFDLENRIKPRYRFHMWIIEKGLSSKNYSLASMIATSDKNFVARLLKIHPAAPKHWFEQFYPSKLR</sequence>
<dbReference type="Gene3D" id="1.25.70.10">
    <property type="entry name" value="Transcription termination factor 3, mitochondrial"/>
    <property type="match status" value="1"/>
</dbReference>
<keyword evidence="2" id="KW-0805">Transcription regulation</keyword>
<evidence type="ECO:0000256" key="3">
    <source>
        <dbReference type="ARBA" id="ARBA00022857"/>
    </source>
</evidence>
<reference evidence="7 8" key="1">
    <citation type="submission" date="2024-01" db="EMBL/GenBank/DDBJ databases">
        <title>The genomes of 5 underutilized Papilionoideae crops provide insights into root nodulation and disease resistance.</title>
        <authorList>
            <person name="Yuan L."/>
        </authorList>
    </citation>
    <scope>NUCLEOTIDE SEQUENCE [LARGE SCALE GENOMIC DNA]</scope>
    <source>
        <strain evidence="7">LY-2023</strain>
        <tissue evidence="7">Leaf</tissue>
    </source>
</reference>
<dbReference type="AlphaFoldDB" id="A0AAN9EWC0"/>
<dbReference type="InterPro" id="IPR003690">
    <property type="entry name" value="MTERF"/>
</dbReference>
<dbReference type="PRINTS" id="PR00081">
    <property type="entry name" value="GDHRDH"/>
</dbReference>
<keyword evidence="8" id="KW-1185">Reference proteome</keyword>
<name>A0AAN9EWC0_CLITE</name>
<accession>A0AAN9EWC0</accession>
<dbReference type="Pfam" id="PF13561">
    <property type="entry name" value="adh_short_C2"/>
    <property type="match status" value="1"/>
</dbReference>